<dbReference type="Gene3D" id="2.40.100.10">
    <property type="entry name" value="Cyclophilin-like"/>
    <property type="match status" value="1"/>
</dbReference>
<dbReference type="OrthoDB" id="9768696at2"/>
<dbReference type="PANTHER" id="PTHR43309">
    <property type="entry name" value="5-OXOPROLINASE SUBUNIT C"/>
    <property type="match status" value="1"/>
</dbReference>
<dbReference type="Proteomes" id="UP000024942">
    <property type="component" value="Unassembled WGS sequence"/>
</dbReference>
<name>A0A059G5D4_9PROT</name>
<dbReference type="EMBL" id="ARYL01000018">
    <property type="protein sequence ID" value="KDA02057.1"/>
    <property type="molecule type" value="Genomic_DNA"/>
</dbReference>
<dbReference type="RefSeq" id="WP_035539111.1">
    <property type="nucleotide sequence ID" value="NZ_ARYL01000018.1"/>
</dbReference>
<reference evidence="5 6" key="1">
    <citation type="journal article" date="2014" name="Antonie Van Leeuwenhoek">
        <title>Hyphomonas beringensis sp. nov. and Hyphomonas chukchiensis sp. nov., isolated from surface seawater of the Bering Sea and Chukchi Sea.</title>
        <authorList>
            <person name="Li C."/>
            <person name="Lai Q."/>
            <person name="Li G."/>
            <person name="Dong C."/>
            <person name="Wang J."/>
            <person name="Liao Y."/>
            <person name="Shao Z."/>
        </authorList>
    </citation>
    <scope>NUCLEOTIDE SEQUENCE [LARGE SCALE GENOMIC DNA]</scope>
    <source>
        <strain evidence="5 6">SCH89</strain>
    </source>
</reference>
<dbReference type="InterPro" id="IPR003778">
    <property type="entry name" value="CT_A_B"/>
</dbReference>
<keyword evidence="6" id="KW-1185">Reference proteome</keyword>
<dbReference type="SMART" id="SM00797">
    <property type="entry name" value="AHS2"/>
    <property type="match status" value="1"/>
</dbReference>
<evidence type="ECO:0000313" key="6">
    <source>
        <dbReference type="Proteomes" id="UP000024942"/>
    </source>
</evidence>
<proteinExistence type="predicted"/>
<evidence type="ECO:0000259" key="4">
    <source>
        <dbReference type="SMART" id="SM00797"/>
    </source>
</evidence>
<accession>A0A059G5D4</accession>
<evidence type="ECO:0000256" key="1">
    <source>
        <dbReference type="ARBA" id="ARBA00022741"/>
    </source>
</evidence>
<dbReference type="InterPro" id="IPR052708">
    <property type="entry name" value="PxpC"/>
</dbReference>
<evidence type="ECO:0000256" key="3">
    <source>
        <dbReference type="ARBA" id="ARBA00022840"/>
    </source>
</evidence>
<dbReference type="PATRIC" id="fig|1280953.3.peg.2548"/>
<dbReference type="SUPFAM" id="SSF50891">
    <property type="entry name" value="Cyclophilin-like"/>
    <property type="match status" value="1"/>
</dbReference>
<dbReference type="GO" id="GO:0005524">
    <property type="term" value="F:ATP binding"/>
    <property type="evidence" value="ECO:0007669"/>
    <property type="project" value="UniProtKB-KW"/>
</dbReference>
<dbReference type="GO" id="GO:0016787">
    <property type="term" value="F:hydrolase activity"/>
    <property type="evidence" value="ECO:0007669"/>
    <property type="project" value="UniProtKB-KW"/>
</dbReference>
<gene>
    <name evidence="5" type="ORF">HOC_12648</name>
</gene>
<dbReference type="AlphaFoldDB" id="A0A059G5D4"/>
<evidence type="ECO:0000313" key="5">
    <source>
        <dbReference type="EMBL" id="KDA02057.1"/>
    </source>
</evidence>
<dbReference type="Pfam" id="PF02626">
    <property type="entry name" value="CT_A_B"/>
    <property type="match status" value="1"/>
</dbReference>
<keyword evidence="3" id="KW-0067">ATP-binding</keyword>
<dbReference type="eggNOG" id="COG1984">
    <property type="taxonomic scope" value="Bacteria"/>
</dbReference>
<dbReference type="PANTHER" id="PTHR43309:SF3">
    <property type="entry name" value="5-OXOPROLINASE SUBUNIT C"/>
    <property type="match status" value="1"/>
</dbReference>
<dbReference type="InterPro" id="IPR029000">
    <property type="entry name" value="Cyclophilin-like_dom_sf"/>
</dbReference>
<feature type="domain" description="Carboxyltransferase" evidence="4">
    <location>
        <begin position="24"/>
        <end position="298"/>
    </location>
</feature>
<protein>
    <submittedName>
        <fullName evidence="5">Allophanate hydrolase subunit 2</fullName>
    </submittedName>
</protein>
<dbReference type="STRING" id="1280953.HOC_12648"/>
<sequence length="308" mass="32594">MSITILQSGVQMTLQGAPRIGTRHLGVPASGPADPLSMALANRLVGNASDATAFEITFGGAGLCFNTPVSFALTGAPASLTLNGEPIKSHVTYAAHEGDELQIAPATQGCRIYVAVAAVLEARRFLGATSTYIPAALGGHKGRALKANDQISMAFVRLVPTQTTPDDLQPVCSNSYTLRALEGPDFSLVSADVWDEIYTATQRASRMGVELTGTFPEVGPDANRPSSAIWPGALQLPPGGRGFLLLADAQTTGGYPHILQVARADLHLLGQMRPGDRVRFLRRTHEQASEALRAKQALLSTWLPDFAL</sequence>
<evidence type="ECO:0000256" key="2">
    <source>
        <dbReference type="ARBA" id="ARBA00022801"/>
    </source>
</evidence>
<keyword evidence="2 5" id="KW-0378">Hydrolase</keyword>
<organism evidence="5 6">
    <name type="scientific">Hyphomonas oceanitis SCH89</name>
    <dbReference type="NCBI Taxonomy" id="1280953"/>
    <lineage>
        <taxon>Bacteria</taxon>
        <taxon>Pseudomonadati</taxon>
        <taxon>Pseudomonadota</taxon>
        <taxon>Alphaproteobacteria</taxon>
        <taxon>Hyphomonadales</taxon>
        <taxon>Hyphomonadaceae</taxon>
        <taxon>Hyphomonas</taxon>
    </lineage>
</organism>
<comment type="caution">
    <text evidence="5">The sequence shown here is derived from an EMBL/GenBank/DDBJ whole genome shotgun (WGS) entry which is preliminary data.</text>
</comment>
<keyword evidence="1" id="KW-0547">Nucleotide-binding</keyword>